<evidence type="ECO:0000256" key="4">
    <source>
        <dbReference type="ARBA" id="ARBA00022801"/>
    </source>
</evidence>
<keyword evidence="7" id="KW-0238">DNA-binding</keyword>
<evidence type="ECO:0000256" key="8">
    <source>
        <dbReference type="ARBA" id="ARBA00023204"/>
    </source>
</evidence>
<dbReference type="InterPro" id="IPR003711">
    <property type="entry name" value="CarD-like/TRCF_RID"/>
</dbReference>
<dbReference type="Pfam" id="PF17757">
    <property type="entry name" value="UvrB_inter"/>
    <property type="match status" value="1"/>
</dbReference>
<dbReference type="InterPro" id="IPR036101">
    <property type="entry name" value="CarD-like/TRCF_RID_sf"/>
</dbReference>
<dbReference type="AlphaFoldDB" id="A0A2H0KVD5"/>
<dbReference type="GO" id="GO:0003678">
    <property type="term" value="F:DNA helicase activity"/>
    <property type="evidence" value="ECO:0007669"/>
    <property type="project" value="TreeGrafter"/>
</dbReference>
<evidence type="ECO:0000256" key="3">
    <source>
        <dbReference type="ARBA" id="ARBA00022763"/>
    </source>
</evidence>
<dbReference type="Pfam" id="PF00270">
    <property type="entry name" value="DEAD"/>
    <property type="match status" value="1"/>
</dbReference>
<dbReference type="InterPro" id="IPR001650">
    <property type="entry name" value="Helicase_C-like"/>
</dbReference>
<dbReference type="Pfam" id="PF02559">
    <property type="entry name" value="CarD_TRCF_RID"/>
    <property type="match status" value="1"/>
</dbReference>
<dbReference type="EMBL" id="PCVO01000023">
    <property type="protein sequence ID" value="PIQ75374.1"/>
    <property type="molecule type" value="Genomic_DNA"/>
</dbReference>
<feature type="domain" description="Helicase C-terminal" evidence="10">
    <location>
        <begin position="495"/>
        <end position="679"/>
    </location>
</feature>
<dbReference type="PROSITE" id="PS51194">
    <property type="entry name" value="HELICASE_CTER"/>
    <property type="match status" value="1"/>
</dbReference>
<evidence type="ECO:0000259" key="10">
    <source>
        <dbReference type="PROSITE" id="PS51194"/>
    </source>
</evidence>
<evidence type="ECO:0000256" key="2">
    <source>
        <dbReference type="ARBA" id="ARBA00022741"/>
    </source>
</evidence>
<protein>
    <recommendedName>
        <fullName evidence="13">TRCF</fullName>
    </recommendedName>
</protein>
<dbReference type="PANTHER" id="PTHR47964:SF1">
    <property type="entry name" value="ATP-DEPENDENT DNA HELICASE HOMOLOG RECG, CHLOROPLASTIC"/>
    <property type="match status" value="1"/>
</dbReference>
<dbReference type="SUPFAM" id="SSF52540">
    <property type="entry name" value="P-loop containing nucleoside triphosphate hydrolases"/>
    <property type="match status" value="3"/>
</dbReference>
<dbReference type="GO" id="GO:0016787">
    <property type="term" value="F:hydrolase activity"/>
    <property type="evidence" value="ECO:0007669"/>
    <property type="project" value="UniProtKB-KW"/>
</dbReference>
<evidence type="ECO:0000256" key="5">
    <source>
        <dbReference type="ARBA" id="ARBA00022806"/>
    </source>
</evidence>
<reference evidence="11 12" key="1">
    <citation type="submission" date="2017-09" db="EMBL/GenBank/DDBJ databases">
        <title>Depth-based differentiation of microbial function through sediment-hosted aquifers and enrichment of novel symbionts in the deep terrestrial subsurface.</title>
        <authorList>
            <person name="Probst A.J."/>
            <person name="Ladd B."/>
            <person name="Jarett J.K."/>
            <person name="Geller-Mcgrath D.E."/>
            <person name="Sieber C.M."/>
            <person name="Emerson J.B."/>
            <person name="Anantharaman K."/>
            <person name="Thomas B.C."/>
            <person name="Malmstrom R."/>
            <person name="Stieglmeier M."/>
            <person name="Klingl A."/>
            <person name="Woyke T."/>
            <person name="Ryan C.M."/>
            <person name="Banfield J.F."/>
        </authorList>
    </citation>
    <scope>NUCLEOTIDE SEQUENCE [LARGE SCALE GENOMIC DNA]</scope>
    <source>
        <strain evidence="11">CG11_big_fil_rev_8_21_14_0_20_40_15</strain>
    </source>
</reference>
<keyword evidence="2" id="KW-0547">Nucleotide-binding</keyword>
<sequence>MNKVKDKILVASITPYFLERDVFWFSQNFAKIEKIAKSQVWWKENTIFLEKDQKINLFELLRRLTEIGYERVQTLGSKGEFSQRGGILDIFAINSDKALRLEFLGNKIAEIFPLLLKSDFKGTRSQTSTRKLALRAPQLLLSNLKPNEYLVHLDHGIGIFKGYAGKLGGELSVSPPNPESPEKYFVLEYTKQDRLYIPLALENKLSRYIGFETPIIHRLGGTLWYKTKRKVKEGTIELARQLLELYAKRAATRGFAFPPDDAIQKELEDSFEFIETDDQLRALEDVKKDMESEKPMDRLICGDVGFGKTEIALRAAFKAVLAGKQVVLLAPTTILAHQHFHTFFERLKKFPLNIALLSRLQTKKQQVETVKKIKDGKVDIAIGTHRLIQKDVRFTNLGLVVIDEEQRFGVKQKDFFKGLRSGQVEVRLQGHQKSDFNLRSNESLYGIDVLSLSATPIPRTMHLAISGLRDISLIQTAPPGRMPVKTFIQPSSFKIIKQAIKYELARGGQIYYLHNRVETIELAKRQIEKLLHSSPPQMRRGIKGEVLNFSTSPLLSPHLREGKKVNIAIVHGRLHEKQLVQVMDEFGEGKIDVLVATTIIENGLDFPNVNTLIVAYATKLGLAQSYQLRGRIGRSDKQAYAYFLYNAKKLTDIAKQRLDALKEAEALGSGYQIALRDLEIRGAGNILGREQSGSINAVGLSLYVQMLNEAVEEMKK</sequence>
<dbReference type="SMART" id="SM00487">
    <property type="entry name" value="DEXDc"/>
    <property type="match status" value="1"/>
</dbReference>
<keyword evidence="4" id="KW-0378">Hydrolase</keyword>
<feature type="domain" description="Helicase ATP-binding" evidence="9">
    <location>
        <begin position="289"/>
        <end position="474"/>
    </location>
</feature>
<proteinExistence type="predicted"/>
<evidence type="ECO:0000313" key="11">
    <source>
        <dbReference type="EMBL" id="PIQ75374.1"/>
    </source>
</evidence>
<dbReference type="SMART" id="SM01058">
    <property type="entry name" value="CarD_TRCF"/>
    <property type="match status" value="1"/>
</dbReference>
<dbReference type="Gene3D" id="3.30.2060.10">
    <property type="entry name" value="Penicillin-binding protein 1b domain"/>
    <property type="match status" value="1"/>
</dbReference>
<evidence type="ECO:0000259" key="9">
    <source>
        <dbReference type="PROSITE" id="PS51192"/>
    </source>
</evidence>
<evidence type="ECO:0000313" key="12">
    <source>
        <dbReference type="Proteomes" id="UP000229317"/>
    </source>
</evidence>
<dbReference type="CDD" id="cd17991">
    <property type="entry name" value="DEXHc_TRCF"/>
    <property type="match status" value="1"/>
</dbReference>
<dbReference type="InterPro" id="IPR041471">
    <property type="entry name" value="UvrB_inter"/>
</dbReference>
<dbReference type="PANTHER" id="PTHR47964">
    <property type="entry name" value="ATP-DEPENDENT DNA HELICASE HOMOLOG RECG, CHLOROPLASTIC"/>
    <property type="match status" value="1"/>
</dbReference>
<keyword evidence="5" id="KW-0347">Helicase</keyword>
<gene>
    <name evidence="11" type="ORF">COV84_01570</name>
</gene>
<organism evidence="11 12">
    <name type="scientific">Candidatus Portnoybacteria bacterium CG11_big_fil_rev_8_21_14_0_20_40_15</name>
    <dbReference type="NCBI Taxonomy" id="1974817"/>
    <lineage>
        <taxon>Bacteria</taxon>
        <taxon>Candidatus Portnoyibacteriota</taxon>
    </lineage>
</organism>
<dbReference type="Proteomes" id="UP000229317">
    <property type="component" value="Unassembled WGS sequence"/>
</dbReference>
<evidence type="ECO:0008006" key="13">
    <source>
        <dbReference type="Google" id="ProtNLM"/>
    </source>
</evidence>
<keyword evidence="1" id="KW-0963">Cytoplasm</keyword>
<dbReference type="Gene3D" id="3.40.50.300">
    <property type="entry name" value="P-loop containing nucleotide triphosphate hydrolases"/>
    <property type="match status" value="2"/>
</dbReference>
<name>A0A2H0KVD5_9BACT</name>
<evidence type="ECO:0000256" key="1">
    <source>
        <dbReference type="ARBA" id="ARBA00022490"/>
    </source>
</evidence>
<keyword evidence="6" id="KW-0067">ATP-binding</keyword>
<dbReference type="InterPro" id="IPR011545">
    <property type="entry name" value="DEAD/DEAH_box_helicase_dom"/>
</dbReference>
<dbReference type="SUPFAM" id="SSF141259">
    <property type="entry name" value="CarD-like"/>
    <property type="match status" value="1"/>
</dbReference>
<dbReference type="InterPro" id="IPR014001">
    <property type="entry name" value="Helicase_ATP-bd"/>
</dbReference>
<evidence type="ECO:0000256" key="6">
    <source>
        <dbReference type="ARBA" id="ARBA00022840"/>
    </source>
</evidence>
<dbReference type="Pfam" id="PF00271">
    <property type="entry name" value="Helicase_C"/>
    <property type="match status" value="1"/>
</dbReference>
<dbReference type="InterPro" id="IPR027417">
    <property type="entry name" value="P-loop_NTPase"/>
</dbReference>
<keyword evidence="3" id="KW-0227">DNA damage</keyword>
<dbReference type="InterPro" id="IPR047112">
    <property type="entry name" value="RecG/Mfd"/>
</dbReference>
<dbReference type="Gene3D" id="2.40.10.170">
    <property type="match status" value="1"/>
</dbReference>
<dbReference type="GO" id="GO:0003677">
    <property type="term" value="F:DNA binding"/>
    <property type="evidence" value="ECO:0007669"/>
    <property type="project" value="UniProtKB-KW"/>
</dbReference>
<evidence type="ECO:0000256" key="7">
    <source>
        <dbReference type="ARBA" id="ARBA00023125"/>
    </source>
</evidence>
<dbReference type="GO" id="GO:0006281">
    <property type="term" value="P:DNA repair"/>
    <property type="evidence" value="ECO:0007669"/>
    <property type="project" value="UniProtKB-KW"/>
</dbReference>
<comment type="caution">
    <text evidence="11">The sequence shown here is derived from an EMBL/GenBank/DDBJ whole genome shotgun (WGS) entry which is preliminary data.</text>
</comment>
<keyword evidence="8" id="KW-0234">DNA repair</keyword>
<dbReference type="PROSITE" id="PS51192">
    <property type="entry name" value="HELICASE_ATP_BIND_1"/>
    <property type="match status" value="1"/>
</dbReference>
<dbReference type="GO" id="GO:0005524">
    <property type="term" value="F:ATP binding"/>
    <property type="evidence" value="ECO:0007669"/>
    <property type="project" value="UniProtKB-KW"/>
</dbReference>
<dbReference type="SMART" id="SM00490">
    <property type="entry name" value="HELICc"/>
    <property type="match status" value="1"/>
</dbReference>
<accession>A0A2H0KVD5</accession>